<keyword evidence="4 8" id="KW-0521">NADP</keyword>
<evidence type="ECO:0000256" key="7">
    <source>
        <dbReference type="ARBA" id="ARBA00049442"/>
    </source>
</evidence>
<dbReference type="Proteomes" id="UP000094296">
    <property type="component" value="Unassembled WGS sequence"/>
</dbReference>
<dbReference type="SUPFAM" id="SSF53223">
    <property type="entry name" value="Aminoacid dehydrogenase-like, N-terminal domain"/>
    <property type="match status" value="1"/>
</dbReference>
<dbReference type="RefSeq" id="WP_069643765.1">
    <property type="nucleotide sequence ID" value="NZ_MIJE01000032.1"/>
</dbReference>
<dbReference type="OrthoDB" id="9792692at2"/>
<evidence type="ECO:0000259" key="11">
    <source>
        <dbReference type="Pfam" id="PF18317"/>
    </source>
</evidence>
<evidence type="ECO:0000313" key="13">
    <source>
        <dbReference type="Proteomes" id="UP000094296"/>
    </source>
</evidence>
<dbReference type="HAMAP" id="MF_00222">
    <property type="entry name" value="Shikimate_DH_AroE"/>
    <property type="match status" value="1"/>
</dbReference>
<dbReference type="GO" id="GO:0009073">
    <property type="term" value="P:aromatic amino acid family biosynthetic process"/>
    <property type="evidence" value="ECO:0007669"/>
    <property type="project" value="UniProtKB-KW"/>
</dbReference>
<dbReference type="PANTHER" id="PTHR21089">
    <property type="entry name" value="SHIKIMATE DEHYDROGENASE"/>
    <property type="match status" value="1"/>
</dbReference>
<dbReference type="STRING" id="766136.BHF68_08840"/>
<comment type="catalytic activity">
    <reaction evidence="7 8">
        <text>shikimate + NADP(+) = 3-dehydroshikimate + NADPH + H(+)</text>
        <dbReference type="Rhea" id="RHEA:17737"/>
        <dbReference type="ChEBI" id="CHEBI:15378"/>
        <dbReference type="ChEBI" id="CHEBI:16630"/>
        <dbReference type="ChEBI" id="CHEBI:36208"/>
        <dbReference type="ChEBI" id="CHEBI:57783"/>
        <dbReference type="ChEBI" id="CHEBI:58349"/>
        <dbReference type="EC" id="1.1.1.25"/>
    </reaction>
</comment>
<dbReference type="InterPro" id="IPR022893">
    <property type="entry name" value="Shikimate_DH_fam"/>
</dbReference>
<feature type="binding site" evidence="8">
    <location>
        <begin position="14"/>
        <end position="16"/>
    </location>
    <ligand>
        <name>shikimate</name>
        <dbReference type="ChEBI" id="CHEBI:36208"/>
    </ligand>
</feature>
<feature type="domain" description="SDH C-terminal" evidence="11">
    <location>
        <begin position="240"/>
        <end position="269"/>
    </location>
</feature>
<dbReference type="GO" id="GO:0004764">
    <property type="term" value="F:shikimate 3-dehydrogenase (NADP+) activity"/>
    <property type="evidence" value="ECO:0007669"/>
    <property type="project" value="UniProtKB-UniRule"/>
</dbReference>
<dbReference type="FunFam" id="3.40.50.10860:FF:000004">
    <property type="entry name" value="Quinate/shikimate dehydrogenase"/>
    <property type="match status" value="1"/>
</dbReference>
<dbReference type="UniPathway" id="UPA00053">
    <property type="reaction ID" value="UER00087"/>
</dbReference>
<dbReference type="CDD" id="cd01065">
    <property type="entry name" value="NAD_bind_Shikimate_DH"/>
    <property type="match status" value="1"/>
</dbReference>
<dbReference type="PANTHER" id="PTHR21089:SF1">
    <property type="entry name" value="BIFUNCTIONAL 3-DEHYDROQUINATE DEHYDRATASE_SHIKIMATE DEHYDROGENASE, CHLOROPLASTIC"/>
    <property type="match status" value="1"/>
</dbReference>
<keyword evidence="6 8" id="KW-0057">Aromatic amino acid biosynthesis</keyword>
<dbReference type="Pfam" id="PF18317">
    <property type="entry name" value="SDH_C"/>
    <property type="match status" value="1"/>
</dbReference>
<comment type="caution">
    <text evidence="12">The sequence shown here is derived from an EMBL/GenBank/DDBJ whole genome shotgun (WGS) entry which is preliminary data.</text>
</comment>
<feature type="binding site" evidence="8">
    <location>
        <position position="61"/>
    </location>
    <ligand>
        <name>shikimate</name>
        <dbReference type="ChEBI" id="CHEBI:36208"/>
    </ligand>
</feature>
<feature type="active site" description="Proton acceptor" evidence="8">
    <location>
        <position position="65"/>
    </location>
</feature>
<feature type="binding site" evidence="8">
    <location>
        <position position="86"/>
    </location>
    <ligand>
        <name>shikimate</name>
        <dbReference type="ChEBI" id="CHEBI:36208"/>
    </ligand>
</feature>
<dbReference type="GO" id="GO:0009423">
    <property type="term" value="P:chorismate biosynthetic process"/>
    <property type="evidence" value="ECO:0007669"/>
    <property type="project" value="UniProtKB-UniRule"/>
</dbReference>
<keyword evidence="13" id="KW-1185">Reference proteome</keyword>
<evidence type="ECO:0000256" key="8">
    <source>
        <dbReference type="HAMAP-Rule" id="MF_00222"/>
    </source>
</evidence>
<feature type="binding site" evidence="8">
    <location>
        <begin position="126"/>
        <end position="130"/>
    </location>
    <ligand>
        <name>NADP(+)</name>
        <dbReference type="ChEBI" id="CHEBI:58349"/>
    </ligand>
</feature>
<dbReference type="Gene3D" id="3.40.50.720">
    <property type="entry name" value="NAD(P)-binding Rossmann-like Domain"/>
    <property type="match status" value="1"/>
</dbReference>
<feature type="binding site" evidence="8">
    <location>
        <position position="219"/>
    </location>
    <ligand>
        <name>shikimate</name>
        <dbReference type="ChEBI" id="CHEBI:36208"/>
    </ligand>
</feature>
<dbReference type="GO" id="GO:0019632">
    <property type="term" value="P:shikimate metabolic process"/>
    <property type="evidence" value="ECO:0007669"/>
    <property type="project" value="InterPro"/>
</dbReference>
<evidence type="ECO:0000259" key="10">
    <source>
        <dbReference type="Pfam" id="PF08501"/>
    </source>
</evidence>
<evidence type="ECO:0000256" key="3">
    <source>
        <dbReference type="ARBA" id="ARBA00022605"/>
    </source>
</evidence>
<comment type="function">
    <text evidence="8">Involved in the biosynthesis of the chorismate, which leads to the biosynthesis of aromatic amino acids. Catalyzes the reversible NADPH linked reduction of 3-dehydroshikimate (DHSA) to yield shikimate (SA).</text>
</comment>
<feature type="binding site" evidence="8">
    <location>
        <position position="247"/>
    </location>
    <ligand>
        <name>shikimate</name>
        <dbReference type="ChEBI" id="CHEBI:36208"/>
    </ligand>
</feature>
<dbReference type="SUPFAM" id="SSF51735">
    <property type="entry name" value="NAD(P)-binding Rossmann-fold domains"/>
    <property type="match status" value="1"/>
</dbReference>
<evidence type="ECO:0000256" key="5">
    <source>
        <dbReference type="ARBA" id="ARBA00023002"/>
    </source>
</evidence>
<reference evidence="12 13" key="1">
    <citation type="submission" date="2016-09" db="EMBL/GenBank/DDBJ databases">
        <title>Draft genome sequence for the type strain of Desulfuribacillus alkaliarsenatis AHT28, an obligately anaerobic, sulfidogenic bacterium isolated from Russian soda lake sediments.</title>
        <authorList>
            <person name="Abin C.A."/>
            <person name="Hollibaugh J.T."/>
        </authorList>
    </citation>
    <scope>NUCLEOTIDE SEQUENCE [LARGE SCALE GENOMIC DNA]</scope>
    <source>
        <strain evidence="12 13">AHT28</strain>
    </source>
</reference>
<sequence>MRLVGLYGHPVGHSLSPLMHNFAFNKLGLSFHYQSFDIKPEQLQNAVLAIRALDMTGVNVTIPYKESVIPYLDALDESAKLIGAVNTIVNENGILKGYNTDGLGYVKSLEQELQIRVADKRVAIIGSGGAARGIVYALIVNGSTDITILGRNAAKAQKIANDLINIGNIKTSQLNEENDLKDFDIVVNTTPIGMHPNTEHTPIAASLLHSEQIISDIVYNPLNTKLLLEAQKVGCRIHRGLGMFIHQGALAFEKWTGQEPPTKEMYQLVHSHLQNKSSQ</sequence>
<comment type="pathway">
    <text evidence="1 8">Metabolic intermediate biosynthesis; chorismate biosynthesis; chorismate from D-erythrose 4-phosphate and phosphoenolpyruvate: step 4/7.</text>
</comment>
<evidence type="ECO:0000256" key="2">
    <source>
        <dbReference type="ARBA" id="ARBA00012962"/>
    </source>
</evidence>
<evidence type="ECO:0000256" key="1">
    <source>
        <dbReference type="ARBA" id="ARBA00004871"/>
    </source>
</evidence>
<protein>
    <recommendedName>
        <fullName evidence="2 8">Shikimate dehydrogenase (NADP(+))</fullName>
        <shortName evidence="8">SDH</shortName>
        <ecNumber evidence="2 8">1.1.1.25</ecNumber>
    </recommendedName>
</protein>
<dbReference type="EC" id="1.1.1.25" evidence="2 8"/>
<comment type="caution">
    <text evidence="8">Lacks conserved residue(s) required for the propagation of feature annotation.</text>
</comment>
<name>A0A1E5G0M7_9FIRM</name>
<dbReference type="InterPro" id="IPR011342">
    <property type="entry name" value="Shikimate_DH"/>
</dbReference>
<evidence type="ECO:0000313" key="12">
    <source>
        <dbReference type="EMBL" id="OEF96259.1"/>
    </source>
</evidence>
<evidence type="ECO:0000256" key="4">
    <source>
        <dbReference type="ARBA" id="ARBA00022857"/>
    </source>
</evidence>
<dbReference type="NCBIfam" id="NF001319">
    <property type="entry name" value="PRK00258.3-3"/>
    <property type="match status" value="1"/>
</dbReference>
<dbReference type="Pfam" id="PF01488">
    <property type="entry name" value="Shikimate_DH"/>
    <property type="match status" value="1"/>
</dbReference>
<accession>A0A1E5G0M7</accession>
<keyword evidence="3 8" id="KW-0028">Amino-acid biosynthesis</keyword>
<dbReference type="InterPro" id="IPR013708">
    <property type="entry name" value="Shikimate_DH-bd_N"/>
</dbReference>
<feature type="binding site" evidence="8">
    <location>
        <position position="217"/>
    </location>
    <ligand>
        <name>NADP(+)</name>
        <dbReference type="ChEBI" id="CHEBI:58349"/>
    </ligand>
</feature>
<gene>
    <name evidence="8" type="primary">aroE</name>
    <name evidence="12" type="ORF">BHF68_08840</name>
</gene>
<organism evidence="12 13">
    <name type="scientific">Desulfuribacillus alkaliarsenatis</name>
    <dbReference type="NCBI Taxonomy" id="766136"/>
    <lineage>
        <taxon>Bacteria</taxon>
        <taxon>Bacillati</taxon>
        <taxon>Bacillota</taxon>
        <taxon>Desulfuribacillia</taxon>
        <taxon>Desulfuribacillales</taxon>
        <taxon>Desulfuribacillaceae</taxon>
        <taxon>Desulfuribacillus</taxon>
    </lineage>
</organism>
<feature type="binding site" evidence="8">
    <location>
        <position position="77"/>
    </location>
    <ligand>
        <name>NADP(+)</name>
        <dbReference type="ChEBI" id="CHEBI:58349"/>
    </ligand>
</feature>
<feature type="domain" description="Quinate/shikimate 5-dehydrogenase/glutamyl-tRNA reductase" evidence="9">
    <location>
        <begin position="114"/>
        <end position="190"/>
    </location>
</feature>
<feature type="binding site" evidence="8">
    <location>
        <position position="101"/>
    </location>
    <ligand>
        <name>shikimate</name>
        <dbReference type="ChEBI" id="CHEBI:36208"/>
    </ligand>
</feature>
<dbReference type="EMBL" id="MIJE01000032">
    <property type="protein sequence ID" value="OEF96259.1"/>
    <property type="molecule type" value="Genomic_DNA"/>
</dbReference>
<dbReference type="AlphaFoldDB" id="A0A1E5G0M7"/>
<dbReference type="NCBIfam" id="TIGR00507">
    <property type="entry name" value="aroE"/>
    <property type="match status" value="1"/>
</dbReference>
<comment type="subunit">
    <text evidence="8">Homodimer.</text>
</comment>
<feature type="binding site" evidence="8">
    <location>
        <position position="240"/>
    </location>
    <ligand>
        <name>NADP(+)</name>
        <dbReference type="ChEBI" id="CHEBI:58349"/>
    </ligand>
</feature>
<evidence type="ECO:0000256" key="6">
    <source>
        <dbReference type="ARBA" id="ARBA00023141"/>
    </source>
</evidence>
<dbReference type="Pfam" id="PF08501">
    <property type="entry name" value="Shikimate_dh_N"/>
    <property type="match status" value="1"/>
</dbReference>
<feature type="domain" description="Shikimate dehydrogenase substrate binding N-terminal" evidence="10">
    <location>
        <begin position="6"/>
        <end position="88"/>
    </location>
</feature>
<comment type="similarity">
    <text evidence="8">Belongs to the shikimate dehydrogenase family.</text>
</comment>
<keyword evidence="5 8" id="KW-0560">Oxidoreductase</keyword>
<dbReference type="InterPro" id="IPR006151">
    <property type="entry name" value="Shikm_DH/Glu-tRNA_Rdtase"/>
</dbReference>
<dbReference type="InterPro" id="IPR046346">
    <property type="entry name" value="Aminoacid_DH-like_N_sf"/>
</dbReference>
<dbReference type="InterPro" id="IPR036291">
    <property type="entry name" value="NAD(P)-bd_dom_sf"/>
</dbReference>
<dbReference type="GO" id="GO:0008652">
    <property type="term" value="P:amino acid biosynthetic process"/>
    <property type="evidence" value="ECO:0007669"/>
    <property type="project" value="UniProtKB-KW"/>
</dbReference>
<dbReference type="Gene3D" id="3.40.50.10860">
    <property type="entry name" value="Leucine Dehydrogenase, chain A, domain 1"/>
    <property type="match status" value="1"/>
</dbReference>
<evidence type="ECO:0000259" key="9">
    <source>
        <dbReference type="Pfam" id="PF01488"/>
    </source>
</evidence>
<proteinExistence type="inferred from homology"/>
<dbReference type="GO" id="GO:0050661">
    <property type="term" value="F:NADP binding"/>
    <property type="evidence" value="ECO:0007669"/>
    <property type="project" value="InterPro"/>
</dbReference>
<dbReference type="InterPro" id="IPR041121">
    <property type="entry name" value="SDH_C"/>
</dbReference>